<accession>A0A6I0F256</accession>
<dbReference type="PANTHER" id="PTHR43479">
    <property type="entry name" value="ACREF/ENVCD OPERON REPRESSOR-RELATED"/>
    <property type="match status" value="1"/>
</dbReference>
<dbReference type="InterPro" id="IPR036271">
    <property type="entry name" value="Tet_transcr_reg_TetR-rel_C_sf"/>
</dbReference>
<dbReference type="EMBL" id="WBZC01000019">
    <property type="protein sequence ID" value="KAB3535372.1"/>
    <property type="molecule type" value="Genomic_DNA"/>
</dbReference>
<dbReference type="AlphaFoldDB" id="A0A6I0F256"/>
<dbReference type="InterPro" id="IPR009057">
    <property type="entry name" value="Homeodomain-like_sf"/>
</dbReference>
<dbReference type="InterPro" id="IPR050624">
    <property type="entry name" value="HTH-type_Tx_Regulator"/>
</dbReference>
<evidence type="ECO:0000313" key="4">
    <source>
        <dbReference type="EMBL" id="KAB3535372.1"/>
    </source>
</evidence>
<dbReference type="PROSITE" id="PS01081">
    <property type="entry name" value="HTH_TETR_1"/>
    <property type="match status" value="1"/>
</dbReference>
<dbReference type="GO" id="GO:0003677">
    <property type="term" value="F:DNA binding"/>
    <property type="evidence" value="ECO:0007669"/>
    <property type="project" value="UniProtKB-UniRule"/>
</dbReference>
<dbReference type="PRINTS" id="PR00455">
    <property type="entry name" value="HTHTETR"/>
</dbReference>
<sequence>MNTRDKILRIAFEAFIENGFESISLNQIVKQSDLTKGAFYHYFKSKEELLNEVIESYFIKYIKEMTGSIKIRKGSTKDKLLFIVHAIASRPEYDGESIVDDQEKKMFNLFLSALKKDEGLRLQYINSNKMILSVLLSILEEGIKNKEIKSSVCPTSFASIINTQVKGTLFAWITTGEGQLEENLTRNLLGLYDLIKC</sequence>
<feature type="domain" description="HTH tetR-type" evidence="3">
    <location>
        <begin position="1"/>
        <end position="61"/>
    </location>
</feature>
<feature type="DNA-binding region" description="H-T-H motif" evidence="2">
    <location>
        <begin position="24"/>
        <end position="43"/>
    </location>
</feature>
<dbReference type="Gene3D" id="1.10.357.10">
    <property type="entry name" value="Tetracycline Repressor, domain 2"/>
    <property type="match status" value="1"/>
</dbReference>
<proteinExistence type="predicted"/>
<evidence type="ECO:0000259" key="3">
    <source>
        <dbReference type="PROSITE" id="PS50977"/>
    </source>
</evidence>
<dbReference type="SUPFAM" id="SSF48498">
    <property type="entry name" value="Tetracyclin repressor-like, C-terminal domain"/>
    <property type="match status" value="1"/>
</dbReference>
<protein>
    <submittedName>
        <fullName evidence="4">TetR/AcrR family transcriptional regulator</fullName>
    </submittedName>
</protein>
<dbReference type="Pfam" id="PF00440">
    <property type="entry name" value="TetR_N"/>
    <property type="match status" value="1"/>
</dbReference>
<organism evidence="4 5">
    <name type="scientific">Alkaliphilus pronyensis</name>
    <dbReference type="NCBI Taxonomy" id="1482732"/>
    <lineage>
        <taxon>Bacteria</taxon>
        <taxon>Bacillati</taxon>
        <taxon>Bacillota</taxon>
        <taxon>Clostridia</taxon>
        <taxon>Peptostreptococcales</taxon>
        <taxon>Natronincolaceae</taxon>
        <taxon>Alkaliphilus</taxon>
    </lineage>
</organism>
<comment type="caution">
    <text evidence="4">The sequence shown here is derived from an EMBL/GenBank/DDBJ whole genome shotgun (WGS) entry which is preliminary data.</text>
</comment>
<dbReference type="OrthoDB" id="9814200at2"/>
<dbReference type="SUPFAM" id="SSF46689">
    <property type="entry name" value="Homeodomain-like"/>
    <property type="match status" value="1"/>
</dbReference>
<name>A0A6I0F256_9FIRM</name>
<dbReference type="InterPro" id="IPR001647">
    <property type="entry name" value="HTH_TetR"/>
</dbReference>
<dbReference type="PANTHER" id="PTHR43479:SF11">
    <property type="entry name" value="ACREF_ENVCD OPERON REPRESSOR-RELATED"/>
    <property type="match status" value="1"/>
</dbReference>
<dbReference type="Gene3D" id="1.10.10.60">
    <property type="entry name" value="Homeodomain-like"/>
    <property type="match status" value="1"/>
</dbReference>
<keyword evidence="1 2" id="KW-0238">DNA-binding</keyword>
<dbReference type="InterPro" id="IPR023772">
    <property type="entry name" value="DNA-bd_HTH_TetR-type_CS"/>
</dbReference>
<dbReference type="RefSeq" id="WP_151860738.1">
    <property type="nucleotide sequence ID" value="NZ_WBZC01000019.1"/>
</dbReference>
<evidence type="ECO:0000313" key="5">
    <source>
        <dbReference type="Proteomes" id="UP000432715"/>
    </source>
</evidence>
<evidence type="ECO:0000256" key="1">
    <source>
        <dbReference type="ARBA" id="ARBA00023125"/>
    </source>
</evidence>
<reference evidence="4 5" key="1">
    <citation type="submission" date="2019-10" db="EMBL/GenBank/DDBJ databases">
        <title>Alkaliphilus serpentinus sp. nov. and Alkaliphilus pronyensis sp. nov., two novel anaerobic alkaliphilic species isolated from the serpentinized-hosted hydrothermal field of the Prony Bay (New Caledonia).</title>
        <authorList>
            <person name="Postec A."/>
        </authorList>
    </citation>
    <scope>NUCLEOTIDE SEQUENCE [LARGE SCALE GENOMIC DNA]</scope>
    <source>
        <strain evidence="4 5">LacV</strain>
    </source>
</reference>
<dbReference type="PROSITE" id="PS50977">
    <property type="entry name" value="HTH_TETR_2"/>
    <property type="match status" value="1"/>
</dbReference>
<gene>
    <name evidence="4" type="ORF">F8154_06190</name>
</gene>
<evidence type="ECO:0000256" key="2">
    <source>
        <dbReference type="PROSITE-ProRule" id="PRU00335"/>
    </source>
</evidence>
<keyword evidence="5" id="KW-1185">Reference proteome</keyword>
<dbReference type="Proteomes" id="UP000432715">
    <property type="component" value="Unassembled WGS sequence"/>
</dbReference>